<keyword evidence="2" id="KW-1185">Reference proteome</keyword>
<comment type="caution">
    <text evidence="1">The sequence shown here is derived from an EMBL/GenBank/DDBJ whole genome shotgun (WGS) entry which is preliminary data.</text>
</comment>
<evidence type="ECO:0000313" key="1">
    <source>
        <dbReference type="EMBL" id="MPR36556.1"/>
    </source>
</evidence>
<gene>
    <name evidence="1" type="ORF">GBK04_25250</name>
</gene>
<accession>A0A7C9BFN6</accession>
<dbReference type="EMBL" id="WHLY01000002">
    <property type="protein sequence ID" value="MPR36556.1"/>
    <property type="molecule type" value="Genomic_DNA"/>
</dbReference>
<name>A0A7C9BFN6_9BACT</name>
<dbReference type="AlphaFoldDB" id="A0A7C9BFN6"/>
<protein>
    <submittedName>
        <fullName evidence="1">Uncharacterized protein</fullName>
    </submittedName>
</protein>
<evidence type="ECO:0000313" key="2">
    <source>
        <dbReference type="Proteomes" id="UP000479293"/>
    </source>
</evidence>
<dbReference type="Proteomes" id="UP000479293">
    <property type="component" value="Unassembled WGS sequence"/>
</dbReference>
<proteinExistence type="predicted"/>
<organism evidence="1 2">
    <name type="scientific">Salmonirosea aquatica</name>
    <dbReference type="NCBI Taxonomy" id="2654236"/>
    <lineage>
        <taxon>Bacteria</taxon>
        <taxon>Pseudomonadati</taxon>
        <taxon>Bacteroidota</taxon>
        <taxon>Cytophagia</taxon>
        <taxon>Cytophagales</taxon>
        <taxon>Spirosomataceae</taxon>
        <taxon>Salmonirosea</taxon>
    </lineage>
</organism>
<dbReference type="RefSeq" id="WP_152764569.1">
    <property type="nucleotide sequence ID" value="NZ_WHLY01000002.1"/>
</dbReference>
<reference evidence="1 2" key="1">
    <citation type="submission" date="2019-10" db="EMBL/GenBank/DDBJ databases">
        <title>Draft Genome Sequence of Cytophagaceae sp. SJW1-29.</title>
        <authorList>
            <person name="Choi A."/>
        </authorList>
    </citation>
    <scope>NUCLEOTIDE SEQUENCE [LARGE SCALE GENOMIC DNA]</scope>
    <source>
        <strain evidence="1 2">SJW1-29</strain>
    </source>
</reference>
<sequence length="158" mass="18194">MMPEQNPTDGLFWPYLEPILRAQPGVNYVQLSDANGMDRLLEDSRSEEVYPGIFVMRPRYRGRLVENALQLAMFEMIAYFFCYADSQQREDVDAAYRQAEATASTVLKKLHTDHRCYANYLDFDSIQMDPVLYTTGSDAAYGYELKLKMGLPANEIYS</sequence>